<organism evidence="1 2">
    <name type="scientific">Mya arenaria</name>
    <name type="common">Soft-shell clam</name>
    <dbReference type="NCBI Taxonomy" id="6604"/>
    <lineage>
        <taxon>Eukaryota</taxon>
        <taxon>Metazoa</taxon>
        <taxon>Spiralia</taxon>
        <taxon>Lophotrochozoa</taxon>
        <taxon>Mollusca</taxon>
        <taxon>Bivalvia</taxon>
        <taxon>Autobranchia</taxon>
        <taxon>Heteroconchia</taxon>
        <taxon>Euheterodonta</taxon>
        <taxon>Imparidentia</taxon>
        <taxon>Neoheterodontei</taxon>
        <taxon>Myida</taxon>
        <taxon>Myoidea</taxon>
        <taxon>Myidae</taxon>
        <taxon>Mya</taxon>
    </lineage>
</organism>
<dbReference type="EMBL" id="CP111025">
    <property type="protein sequence ID" value="WAR26016.1"/>
    <property type="molecule type" value="Genomic_DNA"/>
</dbReference>
<dbReference type="Proteomes" id="UP001164746">
    <property type="component" value="Chromosome 14"/>
</dbReference>
<proteinExistence type="predicted"/>
<name>A0ABY7FZ46_MYAAR</name>
<reference evidence="1" key="1">
    <citation type="submission" date="2022-11" db="EMBL/GenBank/DDBJ databases">
        <title>Centuries of genome instability and evolution in soft-shell clam transmissible cancer (bioRxiv).</title>
        <authorList>
            <person name="Hart S.F.M."/>
            <person name="Yonemitsu M.A."/>
            <person name="Giersch R.M."/>
            <person name="Beal B.F."/>
            <person name="Arriagada G."/>
            <person name="Davis B.W."/>
            <person name="Ostrander E.A."/>
            <person name="Goff S.P."/>
            <person name="Metzger M.J."/>
        </authorList>
    </citation>
    <scope>NUCLEOTIDE SEQUENCE</scope>
    <source>
        <strain evidence="1">MELC-2E11</strain>
        <tissue evidence="1">Siphon/mantle</tissue>
    </source>
</reference>
<sequence length="245" mass="27818">MNDKLVRELWSSECTIQIKTVYSVDEDRQFKLSDQEKLSYVQAFVYEILHFSPIASLQGVGTSEERTISSVQNEGTNIDKSQPFETPPELFHVHWKESSDNCCEDMIFVSAYGIVASQASDAIKVDKAIQSGIFSMKKSNKYLCCFGFVFLQSGADVVYRSAVHKVLRKGIRISYGLSTMVMCWSNMLKCVYCFMEIGKSLIFPPILKRFPGQVIEHRCYSVIIRVVFGDESGVGLYQGLEYRVI</sequence>
<keyword evidence="2" id="KW-1185">Reference proteome</keyword>
<evidence type="ECO:0000313" key="1">
    <source>
        <dbReference type="EMBL" id="WAR26016.1"/>
    </source>
</evidence>
<accession>A0ABY7FZ46</accession>
<gene>
    <name evidence="1" type="ORF">MAR_011720</name>
</gene>
<protein>
    <submittedName>
        <fullName evidence="1">Uncharacterized protein</fullName>
    </submittedName>
</protein>
<evidence type="ECO:0000313" key="2">
    <source>
        <dbReference type="Proteomes" id="UP001164746"/>
    </source>
</evidence>